<dbReference type="InterPro" id="IPR011006">
    <property type="entry name" value="CheY-like_superfamily"/>
</dbReference>
<dbReference type="SUPFAM" id="SSF52540">
    <property type="entry name" value="P-loop containing nucleoside triphosphate hydrolases"/>
    <property type="match status" value="1"/>
</dbReference>
<dbReference type="InterPro" id="IPR001789">
    <property type="entry name" value="Sig_transdc_resp-reg_receiver"/>
</dbReference>
<dbReference type="Pfam" id="PF00072">
    <property type="entry name" value="Response_reg"/>
    <property type="match status" value="1"/>
</dbReference>
<dbReference type="PROSITE" id="PS00676">
    <property type="entry name" value="SIGMA54_INTERACT_2"/>
    <property type="match status" value="1"/>
</dbReference>
<keyword evidence="1" id="KW-0547">Nucleotide-binding</keyword>
<dbReference type="CDD" id="cd00156">
    <property type="entry name" value="REC"/>
    <property type="match status" value="1"/>
</dbReference>
<feature type="domain" description="Response regulatory" evidence="8">
    <location>
        <begin position="3"/>
        <end position="122"/>
    </location>
</feature>
<dbReference type="Gene3D" id="3.40.50.2300">
    <property type="match status" value="1"/>
</dbReference>
<comment type="caution">
    <text evidence="9">The sequence shown here is derived from an EMBL/GenBank/DDBJ whole genome shotgun (WGS) entry which is preliminary data.</text>
</comment>
<keyword evidence="10" id="KW-1185">Reference proteome</keyword>
<dbReference type="CDD" id="cd00009">
    <property type="entry name" value="AAA"/>
    <property type="match status" value="1"/>
</dbReference>
<evidence type="ECO:0000313" key="10">
    <source>
        <dbReference type="Proteomes" id="UP001238603"/>
    </source>
</evidence>
<dbReference type="Pfam" id="PF00158">
    <property type="entry name" value="Sigma54_activat"/>
    <property type="match status" value="1"/>
</dbReference>
<dbReference type="SMART" id="SM00448">
    <property type="entry name" value="REC"/>
    <property type="match status" value="1"/>
</dbReference>
<evidence type="ECO:0000313" key="9">
    <source>
        <dbReference type="EMBL" id="MDL5030844.1"/>
    </source>
</evidence>
<gene>
    <name evidence="9" type="ORF">QRD43_02905</name>
</gene>
<dbReference type="InterPro" id="IPR002197">
    <property type="entry name" value="HTH_Fis"/>
</dbReference>
<dbReference type="InterPro" id="IPR003593">
    <property type="entry name" value="AAA+_ATPase"/>
</dbReference>
<evidence type="ECO:0000256" key="2">
    <source>
        <dbReference type="ARBA" id="ARBA00022840"/>
    </source>
</evidence>
<dbReference type="PROSITE" id="PS50045">
    <property type="entry name" value="SIGMA54_INTERACT_4"/>
    <property type="match status" value="1"/>
</dbReference>
<protein>
    <submittedName>
        <fullName evidence="9">Sigma-54 dependent transcriptional regulator</fullName>
    </submittedName>
</protein>
<dbReference type="EMBL" id="JASVDS010000001">
    <property type="protein sequence ID" value="MDL5030844.1"/>
    <property type="molecule type" value="Genomic_DNA"/>
</dbReference>
<dbReference type="InterPro" id="IPR025943">
    <property type="entry name" value="Sigma_54_int_dom_ATP-bd_2"/>
</dbReference>
<dbReference type="Gene3D" id="1.10.10.60">
    <property type="entry name" value="Homeodomain-like"/>
    <property type="match status" value="1"/>
</dbReference>
<dbReference type="Pfam" id="PF02954">
    <property type="entry name" value="HTH_8"/>
    <property type="match status" value="1"/>
</dbReference>
<reference evidence="9 10" key="1">
    <citation type="submission" date="2023-06" db="EMBL/GenBank/DDBJ databases">
        <title>Pelomonas sp. APW6 16S ribosomal RNA gene genome sequencing and assembly.</title>
        <authorList>
            <person name="Woo H."/>
        </authorList>
    </citation>
    <scope>NUCLEOTIDE SEQUENCE [LARGE SCALE GENOMIC DNA]</scope>
    <source>
        <strain evidence="9 10">APW6</strain>
    </source>
</reference>
<dbReference type="Pfam" id="PF25601">
    <property type="entry name" value="AAA_lid_14"/>
    <property type="match status" value="1"/>
</dbReference>
<organism evidence="9 10">
    <name type="scientific">Roseateles subflavus</name>
    <dbReference type="NCBI Taxonomy" id="3053353"/>
    <lineage>
        <taxon>Bacteria</taxon>
        <taxon>Pseudomonadati</taxon>
        <taxon>Pseudomonadota</taxon>
        <taxon>Betaproteobacteria</taxon>
        <taxon>Burkholderiales</taxon>
        <taxon>Sphaerotilaceae</taxon>
        <taxon>Roseateles</taxon>
    </lineage>
</organism>
<keyword evidence="3" id="KW-0805">Transcription regulation</keyword>
<evidence type="ECO:0000256" key="3">
    <source>
        <dbReference type="ARBA" id="ARBA00023015"/>
    </source>
</evidence>
<evidence type="ECO:0000259" key="8">
    <source>
        <dbReference type="PROSITE" id="PS50110"/>
    </source>
</evidence>
<keyword evidence="2" id="KW-0067">ATP-binding</keyword>
<name>A0ABT7LDA6_9BURK</name>
<dbReference type="Gene3D" id="3.40.50.300">
    <property type="entry name" value="P-loop containing nucleotide triphosphate hydrolases"/>
    <property type="match status" value="1"/>
</dbReference>
<keyword evidence="4" id="KW-0238">DNA-binding</keyword>
<dbReference type="InterPro" id="IPR027417">
    <property type="entry name" value="P-loop_NTPase"/>
</dbReference>
<dbReference type="InterPro" id="IPR058031">
    <property type="entry name" value="AAA_lid_NorR"/>
</dbReference>
<dbReference type="PROSITE" id="PS50110">
    <property type="entry name" value="RESPONSE_REGULATORY"/>
    <property type="match status" value="1"/>
</dbReference>
<keyword evidence="5" id="KW-0804">Transcription</keyword>
<proteinExistence type="predicted"/>
<evidence type="ECO:0000256" key="4">
    <source>
        <dbReference type="ARBA" id="ARBA00023125"/>
    </source>
</evidence>
<dbReference type="InterPro" id="IPR009057">
    <property type="entry name" value="Homeodomain-like_sf"/>
</dbReference>
<dbReference type="SMART" id="SM00382">
    <property type="entry name" value="AAA"/>
    <property type="match status" value="1"/>
</dbReference>
<dbReference type="Gene3D" id="1.10.8.60">
    <property type="match status" value="1"/>
</dbReference>
<evidence type="ECO:0000256" key="5">
    <source>
        <dbReference type="ARBA" id="ARBA00023163"/>
    </source>
</evidence>
<dbReference type="PROSITE" id="PS00688">
    <property type="entry name" value="SIGMA54_INTERACT_3"/>
    <property type="match status" value="1"/>
</dbReference>
<dbReference type="InterPro" id="IPR025944">
    <property type="entry name" value="Sigma_54_int_dom_CS"/>
</dbReference>
<feature type="modified residue" description="4-aspartylphosphate" evidence="6">
    <location>
        <position position="52"/>
    </location>
</feature>
<dbReference type="InterPro" id="IPR002078">
    <property type="entry name" value="Sigma_54_int"/>
</dbReference>
<dbReference type="SUPFAM" id="SSF46689">
    <property type="entry name" value="Homeodomain-like"/>
    <property type="match status" value="1"/>
</dbReference>
<evidence type="ECO:0000259" key="7">
    <source>
        <dbReference type="PROSITE" id="PS50045"/>
    </source>
</evidence>
<dbReference type="PRINTS" id="PR01590">
    <property type="entry name" value="HTHFIS"/>
</dbReference>
<evidence type="ECO:0000256" key="1">
    <source>
        <dbReference type="ARBA" id="ARBA00022741"/>
    </source>
</evidence>
<dbReference type="SUPFAM" id="SSF52172">
    <property type="entry name" value="CheY-like"/>
    <property type="match status" value="1"/>
</dbReference>
<dbReference type="PANTHER" id="PTHR32071">
    <property type="entry name" value="TRANSCRIPTIONAL REGULATORY PROTEIN"/>
    <property type="match status" value="1"/>
</dbReference>
<dbReference type="PANTHER" id="PTHR32071:SF86">
    <property type="entry name" value="TWO COMPONENT SIGNAL TRANSDUCTION SYSTEM SIGMA54-DEPENDENT RESPONSE REGULATOR FIS FAMILY"/>
    <property type="match status" value="1"/>
</dbReference>
<sequence length="461" mass="49474">MRTVLIIDDNPGVREALALLLSLHDIRALCAADPEEGLALLGRESVDLVIQDMNFSADTTSGDEGRALFQQLRQRHPDLPVILLTAWTQLEQAVALVKAGAADYLAKPWDDLKLLASVENLLELAESNEALSQTRRHRRQRIEALRARHVLGDLVFASDAMIATLEMACQVARAPLPVLITGPNGSGKERIAQLLHANSAVAAGPLVALNCGALPADLIEAELFGADSGAFTGAGKAREGRFEAADGGTLFLDEIGNLPLAGQMKLLRVLETGQFERLGSTRTRSTRVRVISATNADLPAMVAAGAFREDLYYRLNVIELRLAPLAERRDDILPLAEATLDSQARQTGQPVRLSDAARAALLAHAWPGNVRELRNALARAALLCRDGVIQAADLALPAASAVAAQALMAHRNLDEPSREAVLSALQSAQGIVARAAQQLGLSRQALYRRMDRYGLPREGGV</sequence>
<evidence type="ECO:0000256" key="6">
    <source>
        <dbReference type="PROSITE-ProRule" id="PRU00169"/>
    </source>
</evidence>
<accession>A0ABT7LDA6</accession>
<feature type="domain" description="Sigma-54 factor interaction" evidence="7">
    <location>
        <begin position="154"/>
        <end position="382"/>
    </location>
</feature>
<keyword evidence="6" id="KW-0597">Phosphoprotein</keyword>
<dbReference type="RefSeq" id="WP_285980971.1">
    <property type="nucleotide sequence ID" value="NZ_JASVDS010000001.1"/>
</dbReference>
<dbReference type="Proteomes" id="UP001238603">
    <property type="component" value="Unassembled WGS sequence"/>
</dbReference>